<name>A0A7I9YAQ8_MYCAL</name>
<dbReference type="Proteomes" id="UP000465305">
    <property type="component" value="Unassembled WGS sequence"/>
</dbReference>
<dbReference type="Pfam" id="PF13542">
    <property type="entry name" value="HTH_Tnp_ISL3"/>
    <property type="match status" value="1"/>
</dbReference>
<comment type="caution">
    <text evidence="3">The sequence shown here is derived from an EMBL/GenBank/DDBJ whole genome shotgun (WGS) entry which is preliminary data.</text>
</comment>
<dbReference type="NCBIfam" id="NF033550">
    <property type="entry name" value="transpos_ISL3"/>
    <property type="match status" value="1"/>
</dbReference>
<sequence length="442" mass="49532">MSNGSSLLLGLKGMVVTGVSLDEDGTRVVTVGTAAEWVSRCTKCQDRSSKPALGWVTTRPRDITIGPDRPQLVWHKRKWLCTNTACEKKTFTEATEEVPPRARITTRAKTEMARAVLDDLRPVTAVATAYGCSWNTCHDAVAVTADEVLDTAPPVVRVLGMDETRRGKAKYETCPDTGKRVWIDRFDTGLVNITGSGGLLVQVNGRTAKAVTDWLAQRDLAWRAQITHVAIDMSNVYAKATREALPHARLIVDRFHLVKRGNQMVESVRRRITWQTRGRRGRKANPEWINRRRLLRGAERLTDDQRACLVAALDVADPAGDIFAAWIAKELLRDVLACTETGGMRYNITAALHRFYEFCTATTVPEIHELARTIETWQAPMILAITTGLSNARSEGYNRIVKHVGRIAFGFRNPANQRRRVRWACTRQSRQVPPRARQLNPC</sequence>
<dbReference type="InterPro" id="IPR002560">
    <property type="entry name" value="Transposase_DDE"/>
</dbReference>
<accession>A0A7I9YAQ8</accession>
<dbReference type="Pfam" id="PF01610">
    <property type="entry name" value="DDE_Tnp_ISL3"/>
    <property type="match status" value="1"/>
</dbReference>
<protein>
    <submittedName>
        <fullName evidence="3">ISL3 family transposase</fullName>
    </submittedName>
</protein>
<evidence type="ECO:0000259" key="2">
    <source>
        <dbReference type="Pfam" id="PF13542"/>
    </source>
</evidence>
<evidence type="ECO:0000259" key="1">
    <source>
        <dbReference type="Pfam" id="PF01610"/>
    </source>
</evidence>
<dbReference type="AlphaFoldDB" id="A0A7I9YAQ8"/>
<evidence type="ECO:0000313" key="4">
    <source>
        <dbReference type="Proteomes" id="UP000465305"/>
    </source>
</evidence>
<dbReference type="InterPro" id="IPR047951">
    <property type="entry name" value="Transpos_ISL3"/>
</dbReference>
<feature type="domain" description="Transposase IS204/IS1001/IS1096/IS1165 DDE" evidence="1">
    <location>
        <begin position="185"/>
        <end position="420"/>
    </location>
</feature>
<evidence type="ECO:0000313" key="3">
    <source>
        <dbReference type="EMBL" id="GFG85593.1"/>
    </source>
</evidence>
<feature type="domain" description="Transposase IS204/IS1001/IS1096/IS1165 helix-turn-helix" evidence="2">
    <location>
        <begin position="93"/>
        <end position="140"/>
    </location>
</feature>
<dbReference type="EMBL" id="BLKY01000001">
    <property type="protein sequence ID" value="GFG85593.1"/>
    <property type="molecule type" value="Genomic_DNA"/>
</dbReference>
<reference evidence="3 4" key="1">
    <citation type="journal article" date="2019" name="Emerg. Microbes Infect.">
        <title>Comprehensive subspecies identification of 175 nontuberculous mycobacteria species based on 7547 genomic profiles.</title>
        <authorList>
            <person name="Matsumoto Y."/>
            <person name="Kinjo T."/>
            <person name="Motooka D."/>
            <person name="Nabeya D."/>
            <person name="Jung N."/>
            <person name="Uechi K."/>
            <person name="Horii T."/>
            <person name="Iida T."/>
            <person name="Fujita J."/>
            <person name="Nakamura S."/>
        </authorList>
    </citation>
    <scope>NUCLEOTIDE SEQUENCE [LARGE SCALE GENOMIC DNA]</scope>
    <source>
        <strain evidence="3 4">JCM 30723</strain>
    </source>
</reference>
<proteinExistence type="predicted"/>
<organism evidence="3 4">
    <name type="scientific">Mycolicibacter algericus</name>
    <name type="common">Mycobacterium algericum</name>
    <dbReference type="NCBI Taxonomy" id="1288388"/>
    <lineage>
        <taxon>Bacteria</taxon>
        <taxon>Bacillati</taxon>
        <taxon>Actinomycetota</taxon>
        <taxon>Actinomycetes</taxon>
        <taxon>Mycobacteriales</taxon>
        <taxon>Mycobacteriaceae</taxon>
        <taxon>Mycolicibacter</taxon>
    </lineage>
</organism>
<gene>
    <name evidence="3" type="ORF">MALGJ_22690</name>
</gene>
<dbReference type="InterPro" id="IPR032877">
    <property type="entry name" value="Transposase_HTH"/>
</dbReference>
<dbReference type="PANTHER" id="PTHR33498:SF1">
    <property type="entry name" value="TRANSPOSASE FOR INSERTION SEQUENCE ELEMENT IS1557"/>
    <property type="match status" value="1"/>
</dbReference>
<dbReference type="PANTHER" id="PTHR33498">
    <property type="entry name" value="TRANSPOSASE FOR INSERTION SEQUENCE ELEMENT IS1557"/>
    <property type="match status" value="1"/>
</dbReference>